<gene>
    <name evidence="2" type="ORF">LTR84_007187</name>
</gene>
<keyword evidence="3" id="KW-1185">Reference proteome</keyword>
<accession>A0AAV9N1D8</accession>
<dbReference type="RefSeq" id="XP_064702406.1">
    <property type="nucleotide sequence ID" value="XM_064850740.1"/>
</dbReference>
<proteinExistence type="predicted"/>
<reference evidence="2 3" key="1">
    <citation type="submission" date="2023-08" db="EMBL/GenBank/DDBJ databases">
        <title>Black Yeasts Isolated from many extreme environments.</title>
        <authorList>
            <person name="Coleine C."/>
            <person name="Stajich J.E."/>
            <person name="Selbmann L."/>
        </authorList>
    </citation>
    <scope>NUCLEOTIDE SEQUENCE [LARGE SCALE GENOMIC DNA]</scope>
    <source>
        <strain evidence="2 3">CCFEE 5792</strain>
    </source>
</reference>
<feature type="compositionally biased region" description="Polar residues" evidence="1">
    <location>
        <begin position="22"/>
        <end position="31"/>
    </location>
</feature>
<evidence type="ECO:0000313" key="2">
    <source>
        <dbReference type="EMBL" id="KAK5046833.1"/>
    </source>
</evidence>
<dbReference type="EMBL" id="JAVRRD010000028">
    <property type="protein sequence ID" value="KAK5046833.1"/>
    <property type="molecule type" value="Genomic_DNA"/>
</dbReference>
<sequence>MSRARPESGDPRLPRSRRTDSFALQNEQKSQPPKLHKGKYNVYNGMTWEKLKGFLRGKFPASKYPGLQFKEERVGDHWVFEIPKPLTKEDMNQLLQLRDPKLARHRSETPE</sequence>
<dbReference type="AlphaFoldDB" id="A0AAV9N1D8"/>
<comment type="caution">
    <text evidence="2">The sequence shown here is derived from an EMBL/GenBank/DDBJ whole genome shotgun (WGS) entry which is preliminary data.</text>
</comment>
<evidence type="ECO:0000256" key="1">
    <source>
        <dbReference type="SAM" id="MobiDB-lite"/>
    </source>
</evidence>
<dbReference type="Proteomes" id="UP001358417">
    <property type="component" value="Unassembled WGS sequence"/>
</dbReference>
<feature type="compositionally biased region" description="Basic and acidic residues" evidence="1">
    <location>
        <begin position="1"/>
        <end position="20"/>
    </location>
</feature>
<feature type="region of interest" description="Disordered" evidence="1">
    <location>
        <begin position="1"/>
        <end position="38"/>
    </location>
</feature>
<protein>
    <submittedName>
        <fullName evidence="2">Uncharacterized protein</fullName>
    </submittedName>
</protein>
<dbReference type="GeneID" id="89975353"/>
<organism evidence="2 3">
    <name type="scientific">Exophiala bonariae</name>
    <dbReference type="NCBI Taxonomy" id="1690606"/>
    <lineage>
        <taxon>Eukaryota</taxon>
        <taxon>Fungi</taxon>
        <taxon>Dikarya</taxon>
        <taxon>Ascomycota</taxon>
        <taxon>Pezizomycotina</taxon>
        <taxon>Eurotiomycetes</taxon>
        <taxon>Chaetothyriomycetidae</taxon>
        <taxon>Chaetothyriales</taxon>
        <taxon>Herpotrichiellaceae</taxon>
        <taxon>Exophiala</taxon>
    </lineage>
</organism>
<evidence type="ECO:0000313" key="3">
    <source>
        <dbReference type="Proteomes" id="UP001358417"/>
    </source>
</evidence>
<name>A0AAV9N1D8_9EURO</name>